<name>A0AAV7NQB0_PLEWA</name>
<evidence type="ECO:0000256" key="2">
    <source>
        <dbReference type="SAM" id="SignalP"/>
    </source>
</evidence>
<reference evidence="3" key="1">
    <citation type="journal article" date="2022" name="bioRxiv">
        <title>Sequencing and chromosome-scale assembly of the giantPleurodeles waltlgenome.</title>
        <authorList>
            <person name="Brown T."/>
            <person name="Elewa A."/>
            <person name="Iarovenko S."/>
            <person name="Subramanian E."/>
            <person name="Araus A.J."/>
            <person name="Petzold A."/>
            <person name="Susuki M."/>
            <person name="Suzuki K.-i.T."/>
            <person name="Hayashi T."/>
            <person name="Toyoda A."/>
            <person name="Oliveira C."/>
            <person name="Osipova E."/>
            <person name="Leigh N.D."/>
            <person name="Simon A."/>
            <person name="Yun M.H."/>
        </authorList>
    </citation>
    <scope>NUCLEOTIDE SEQUENCE</scope>
    <source>
        <strain evidence="3">20211129_DDA</strain>
        <tissue evidence="3">Liver</tissue>
    </source>
</reference>
<dbReference type="Proteomes" id="UP001066276">
    <property type="component" value="Chromosome 8"/>
</dbReference>
<organism evidence="3 4">
    <name type="scientific">Pleurodeles waltl</name>
    <name type="common">Iberian ribbed newt</name>
    <dbReference type="NCBI Taxonomy" id="8319"/>
    <lineage>
        <taxon>Eukaryota</taxon>
        <taxon>Metazoa</taxon>
        <taxon>Chordata</taxon>
        <taxon>Craniata</taxon>
        <taxon>Vertebrata</taxon>
        <taxon>Euteleostomi</taxon>
        <taxon>Amphibia</taxon>
        <taxon>Batrachia</taxon>
        <taxon>Caudata</taxon>
        <taxon>Salamandroidea</taxon>
        <taxon>Salamandridae</taxon>
        <taxon>Pleurodelinae</taxon>
        <taxon>Pleurodeles</taxon>
    </lineage>
</organism>
<accession>A0AAV7NQB0</accession>
<evidence type="ECO:0000256" key="1">
    <source>
        <dbReference type="SAM" id="MobiDB-lite"/>
    </source>
</evidence>
<feature type="compositionally biased region" description="Low complexity" evidence="1">
    <location>
        <begin position="31"/>
        <end position="42"/>
    </location>
</feature>
<sequence length="128" mass="12718">MRRVPGSTVGGGRGGRAVLMWFSLSPWAASVSGAPAGGPRPQGRGGARGARQVVEVARLPPPPVSKGGEVRSLARVGQLPEAAAQSSAAGLGAIFLIPCVHGGGERASSAIGASSTRPPVPVLGTRCY</sequence>
<feature type="signal peptide" evidence="2">
    <location>
        <begin position="1"/>
        <end position="33"/>
    </location>
</feature>
<evidence type="ECO:0000313" key="4">
    <source>
        <dbReference type="Proteomes" id="UP001066276"/>
    </source>
</evidence>
<dbReference type="EMBL" id="JANPWB010000012">
    <property type="protein sequence ID" value="KAJ1118242.1"/>
    <property type="molecule type" value="Genomic_DNA"/>
</dbReference>
<protein>
    <recommendedName>
        <fullName evidence="5">Secreted protein</fullName>
    </recommendedName>
</protein>
<gene>
    <name evidence="3" type="ORF">NDU88_006437</name>
</gene>
<evidence type="ECO:0008006" key="5">
    <source>
        <dbReference type="Google" id="ProtNLM"/>
    </source>
</evidence>
<evidence type="ECO:0000313" key="3">
    <source>
        <dbReference type="EMBL" id="KAJ1118242.1"/>
    </source>
</evidence>
<proteinExistence type="predicted"/>
<feature type="chain" id="PRO_5043552225" description="Secreted protein" evidence="2">
    <location>
        <begin position="34"/>
        <end position="128"/>
    </location>
</feature>
<keyword evidence="2" id="KW-0732">Signal</keyword>
<comment type="caution">
    <text evidence="3">The sequence shown here is derived from an EMBL/GenBank/DDBJ whole genome shotgun (WGS) entry which is preliminary data.</text>
</comment>
<dbReference type="AlphaFoldDB" id="A0AAV7NQB0"/>
<feature type="region of interest" description="Disordered" evidence="1">
    <location>
        <begin position="31"/>
        <end position="50"/>
    </location>
</feature>
<keyword evidence="4" id="KW-1185">Reference proteome</keyword>